<feature type="signal peptide" evidence="1">
    <location>
        <begin position="1"/>
        <end position="21"/>
    </location>
</feature>
<protein>
    <submittedName>
        <fullName evidence="3">Uncharacterized protein</fullName>
    </submittedName>
</protein>
<name>A0A915J9Z7_ROMCU</name>
<organism evidence="2 3">
    <name type="scientific">Romanomermis culicivorax</name>
    <name type="common">Nematode worm</name>
    <dbReference type="NCBI Taxonomy" id="13658"/>
    <lineage>
        <taxon>Eukaryota</taxon>
        <taxon>Metazoa</taxon>
        <taxon>Ecdysozoa</taxon>
        <taxon>Nematoda</taxon>
        <taxon>Enoplea</taxon>
        <taxon>Dorylaimia</taxon>
        <taxon>Mermithida</taxon>
        <taxon>Mermithoidea</taxon>
        <taxon>Mermithidae</taxon>
        <taxon>Romanomermis</taxon>
    </lineage>
</organism>
<dbReference type="AlphaFoldDB" id="A0A915J9Z7"/>
<sequence length="88" mass="10009">MPTVVNFVTLIICDLFGSILQMETYSSFKLESVTDKLESCPTQAKRFPDGENFTSCTQPPKKIHEFKDIKHGNIFFIEDSPPPSVYYA</sequence>
<proteinExistence type="predicted"/>
<dbReference type="WBParaSite" id="nRc.2.0.1.t22590-RA">
    <property type="protein sequence ID" value="nRc.2.0.1.t22590-RA"/>
    <property type="gene ID" value="nRc.2.0.1.g22590"/>
</dbReference>
<evidence type="ECO:0000256" key="1">
    <source>
        <dbReference type="SAM" id="SignalP"/>
    </source>
</evidence>
<keyword evidence="1" id="KW-0732">Signal</keyword>
<evidence type="ECO:0000313" key="3">
    <source>
        <dbReference type="WBParaSite" id="nRc.2.0.1.t22590-RA"/>
    </source>
</evidence>
<reference evidence="3" key="1">
    <citation type="submission" date="2022-11" db="UniProtKB">
        <authorList>
            <consortium name="WormBaseParasite"/>
        </authorList>
    </citation>
    <scope>IDENTIFICATION</scope>
</reference>
<dbReference type="Proteomes" id="UP000887565">
    <property type="component" value="Unplaced"/>
</dbReference>
<feature type="chain" id="PRO_5037241220" evidence="1">
    <location>
        <begin position="22"/>
        <end position="88"/>
    </location>
</feature>
<accession>A0A915J9Z7</accession>
<keyword evidence="2" id="KW-1185">Reference proteome</keyword>
<evidence type="ECO:0000313" key="2">
    <source>
        <dbReference type="Proteomes" id="UP000887565"/>
    </source>
</evidence>